<dbReference type="Pfam" id="PF04325">
    <property type="entry name" value="DUF465"/>
    <property type="match status" value="1"/>
</dbReference>
<name>A0A1Y3P4Z4_9PSED</name>
<dbReference type="RefSeq" id="WP_087265115.1">
    <property type="nucleotide sequence ID" value="NZ_JBJGBV010000003.1"/>
</dbReference>
<comment type="caution">
    <text evidence="1">The sequence shown here is derived from an EMBL/GenBank/DDBJ whole genome shotgun (WGS) entry which is preliminary data.</text>
</comment>
<evidence type="ECO:0000313" key="1">
    <source>
        <dbReference type="EMBL" id="OUM74868.1"/>
    </source>
</evidence>
<accession>A0A1Y3P4Z4</accession>
<keyword evidence="2" id="KW-1185">Reference proteome</keyword>
<organism evidence="1 2">
    <name type="scientific">Pseudomonas caspiana</name>
    <dbReference type="NCBI Taxonomy" id="1451454"/>
    <lineage>
        <taxon>Bacteria</taxon>
        <taxon>Pseudomonadati</taxon>
        <taxon>Pseudomonadota</taxon>
        <taxon>Gammaproteobacteria</taxon>
        <taxon>Pseudomonadales</taxon>
        <taxon>Pseudomonadaceae</taxon>
        <taxon>Pseudomonas</taxon>
    </lineage>
</organism>
<evidence type="ECO:0008006" key="3">
    <source>
        <dbReference type="Google" id="ProtNLM"/>
    </source>
</evidence>
<dbReference type="Gene3D" id="6.10.280.50">
    <property type="match status" value="1"/>
</dbReference>
<protein>
    <recommendedName>
        <fullName evidence="3">DUF465 domain-containing protein</fullName>
    </recommendedName>
</protein>
<gene>
    <name evidence="1" type="ORF">AUC60_05620</name>
</gene>
<dbReference type="InterPro" id="IPR038444">
    <property type="entry name" value="DUF465_sf"/>
</dbReference>
<proteinExistence type="predicted"/>
<reference evidence="1 2" key="1">
    <citation type="journal article" date="2017" name="Syst. Appl. Microbiol.">
        <title>Pseudomonas caspiana sp. nov., a citrus pathogen in the Pseudomonas syringae phylogenetic group.</title>
        <authorList>
            <person name="Busquets A."/>
            <person name="Gomila M."/>
            <person name="Beiki F."/>
            <person name="Mulet M."/>
            <person name="Rahimian H."/>
            <person name="Garcia-Valdes E."/>
            <person name="Lalucat J."/>
        </authorList>
    </citation>
    <scope>NUCLEOTIDE SEQUENCE [LARGE SCALE GENOMIC DNA]</scope>
    <source>
        <strain evidence="1 2">FBF102</strain>
    </source>
</reference>
<evidence type="ECO:0000313" key="2">
    <source>
        <dbReference type="Proteomes" id="UP000195440"/>
    </source>
</evidence>
<dbReference type="AlphaFoldDB" id="A0A1Y3P4Z4"/>
<sequence length="80" mass="9126">MPVKHDLYADLKLTREQVAERRNTDKKLNHLLDDYARIDSEVLDAESGPAGGIGDDQLKKLKEKRLLIKDSIVQRVESPE</sequence>
<dbReference type="OrthoDB" id="7030268at2"/>
<dbReference type="EMBL" id="LOHF01000003">
    <property type="protein sequence ID" value="OUM74868.1"/>
    <property type="molecule type" value="Genomic_DNA"/>
</dbReference>
<dbReference type="InterPro" id="IPR007420">
    <property type="entry name" value="DUF465"/>
</dbReference>
<dbReference type="Proteomes" id="UP000195440">
    <property type="component" value="Unassembled WGS sequence"/>
</dbReference>